<comment type="caution">
    <text evidence="2">The sequence shown here is derived from an EMBL/GenBank/DDBJ whole genome shotgun (WGS) entry which is preliminary data.</text>
</comment>
<accession>A0AA36I256</accession>
<feature type="region of interest" description="Disordered" evidence="1">
    <location>
        <begin position="496"/>
        <end position="515"/>
    </location>
</feature>
<proteinExistence type="predicted"/>
<feature type="non-terminal residue" evidence="2">
    <location>
        <position position="1"/>
    </location>
</feature>
<sequence length="515" mass="53748">MAAVMNFAREETDPLTLPEGPRGPWAQGGKQHANPVEAVPVILWERPAKPAGWSAMWEVLPPPPPPPPGEDGVWIWVPEGEEAPLGGLVPHEGAFLPCAEVDEFPDLPGAPHDTFPQVCAQALSEGRRLGGITEHQAFPEPTKVQVPESDVRTSYPPTSGLQDAKDALAATMPDGPPWPVGTSPMSTLHWLENVQVPRNMTSGSQKDFGTHVGAHTGPSQVGGQMGPSQMDFVSQKGFGSQVGGGHTGPSSQVGGGQMDFGSHMGPSSQVGGGHMDFGSQKGFGSQVGGQMGPGSHMNFDSQVSGGGGQSHAPTNPMGPSSQMHGHSGQMHPSQIQGRSQIGQMRTGSQISNPGAGGPCGPPRPGSQSGQANVSTEAPAQVWNPFPSESPAHEPTEQAWNPWASGDGDGPFWGSRSETPRRLIGDVGAFNSDDWRSRSALPSARSIPMSARSLQASSRNIDWTPSAPNVYGVDGDNFKDQSLESTSFWQVPPVMAAPSGRSASACAPAPQPFGSQ</sequence>
<name>A0AA36I256_9DINO</name>
<evidence type="ECO:0000313" key="2">
    <source>
        <dbReference type="EMBL" id="CAJ1379671.1"/>
    </source>
</evidence>
<feature type="region of interest" description="Disordered" evidence="1">
    <location>
        <begin position="1"/>
        <end position="32"/>
    </location>
</feature>
<feature type="compositionally biased region" description="Polar residues" evidence="1">
    <location>
        <begin position="366"/>
        <end position="377"/>
    </location>
</feature>
<dbReference type="AlphaFoldDB" id="A0AA36I256"/>
<dbReference type="EMBL" id="CAUJNA010000649">
    <property type="protein sequence ID" value="CAJ1379671.1"/>
    <property type="molecule type" value="Genomic_DNA"/>
</dbReference>
<evidence type="ECO:0000313" key="3">
    <source>
        <dbReference type="Proteomes" id="UP001178507"/>
    </source>
</evidence>
<feature type="compositionally biased region" description="Gly residues" evidence="1">
    <location>
        <begin position="240"/>
        <end position="258"/>
    </location>
</feature>
<protein>
    <submittedName>
        <fullName evidence="2">Uncharacterized protein</fullName>
    </submittedName>
</protein>
<organism evidence="2 3">
    <name type="scientific">Effrenium voratum</name>
    <dbReference type="NCBI Taxonomy" id="2562239"/>
    <lineage>
        <taxon>Eukaryota</taxon>
        <taxon>Sar</taxon>
        <taxon>Alveolata</taxon>
        <taxon>Dinophyceae</taxon>
        <taxon>Suessiales</taxon>
        <taxon>Symbiodiniaceae</taxon>
        <taxon>Effrenium</taxon>
    </lineage>
</organism>
<gene>
    <name evidence="2" type="ORF">EVOR1521_LOCUS7846</name>
</gene>
<feature type="compositionally biased region" description="Polar residues" evidence="1">
    <location>
        <begin position="311"/>
        <end position="352"/>
    </location>
</feature>
<feature type="region of interest" description="Disordered" evidence="1">
    <location>
        <begin position="200"/>
        <end position="418"/>
    </location>
</feature>
<evidence type="ECO:0000256" key="1">
    <source>
        <dbReference type="SAM" id="MobiDB-lite"/>
    </source>
</evidence>
<dbReference type="Proteomes" id="UP001178507">
    <property type="component" value="Unassembled WGS sequence"/>
</dbReference>
<reference evidence="2" key="1">
    <citation type="submission" date="2023-08" db="EMBL/GenBank/DDBJ databases">
        <authorList>
            <person name="Chen Y."/>
            <person name="Shah S."/>
            <person name="Dougan E. K."/>
            <person name="Thang M."/>
            <person name="Chan C."/>
        </authorList>
    </citation>
    <scope>NUCLEOTIDE SEQUENCE</scope>
</reference>
<keyword evidence="3" id="KW-1185">Reference proteome</keyword>